<evidence type="ECO:0000313" key="5">
    <source>
        <dbReference type="EMBL" id="TQB71138.1"/>
    </source>
</evidence>
<evidence type="ECO:0000256" key="1">
    <source>
        <dbReference type="ARBA" id="ARBA00001947"/>
    </source>
</evidence>
<dbReference type="GO" id="GO:0046872">
    <property type="term" value="F:metal ion binding"/>
    <property type="evidence" value="ECO:0007669"/>
    <property type="project" value="UniProtKB-KW"/>
</dbReference>
<evidence type="ECO:0000259" key="4">
    <source>
        <dbReference type="Pfam" id="PF00962"/>
    </source>
</evidence>
<gene>
    <name evidence="5" type="ORF">MPDQ_007794</name>
</gene>
<dbReference type="GO" id="GO:0006146">
    <property type="term" value="P:adenine catabolic process"/>
    <property type="evidence" value="ECO:0007669"/>
    <property type="project" value="TreeGrafter"/>
</dbReference>
<dbReference type="GO" id="GO:0005829">
    <property type="term" value="C:cytosol"/>
    <property type="evidence" value="ECO:0007669"/>
    <property type="project" value="TreeGrafter"/>
</dbReference>
<dbReference type="Pfam" id="PF00962">
    <property type="entry name" value="A_deaminase"/>
    <property type="match status" value="1"/>
</dbReference>
<dbReference type="OrthoDB" id="272271at2759"/>
<comment type="cofactor">
    <cofactor evidence="1">
        <name>Zn(2+)</name>
        <dbReference type="ChEBI" id="CHEBI:29105"/>
    </cofactor>
</comment>
<dbReference type="SUPFAM" id="SSF51556">
    <property type="entry name" value="Metallo-dependent hydrolases"/>
    <property type="match status" value="1"/>
</dbReference>
<dbReference type="Gene3D" id="3.20.20.140">
    <property type="entry name" value="Metal-dependent hydrolases"/>
    <property type="match status" value="1"/>
</dbReference>
<comment type="caution">
    <text evidence="5">The sequence shown here is derived from an EMBL/GenBank/DDBJ whole genome shotgun (WGS) entry which is preliminary data.</text>
</comment>
<keyword evidence="2" id="KW-0479">Metal-binding</keyword>
<sequence>MVWNFNEKLDNPERRKLRDELIAADDKFVLEIPKVELHAHIEGTMTADLRWKIAQRNGTEVRLGAFTPPVKSLEELREAYNTILARVGEKEKSSEGKPVLFFQAYYEGFNNLITKEDYFDLAMGYFETVAKMNVRYCEPFFDPQGHTSRGISWETMMGGLREAQLKAETELGVKSQWVMCFLRDLSPESAMEHYKAAQPYKDMITGVGLDSDEYDRPPSLFEEVFSLARKDGFNITAHCDVNQKDTHDHIRQVVSTLAGTGAQRLDHGLNAAEKQELMDLILEKGTGLTVCPWAYLRHETPHFICSRIRTLYDAGIPLCICSDDPGYMENCFVLHDMLLAKRICPFVDSEIAAIARHAVNICWAPQDVKEQILKEIDDVYSKYYPKA</sequence>
<dbReference type="NCBIfam" id="TIGR01430">
    <property type="entry name" value="aden_deam"/>
    <property type="match status" value="1"/>
</dbReference>
<dbReference type="GO" id="GO:0000034">
    <property type="term" value="F:adenine deaminase activity"/>
    <property type="evidence" value="ECO:0007669"/>
    <property type="project" value="TreeGrafter"/>
</dbReference>
<dbReference type="STRING" id="5098.A0A507QV81"/>
<keyword evidence="6" id="KW-1185">Reference proteome</keyword>
<dbReference type="GO" id="GO:0043103">
    <property type="term" value="P:hypoxanthine salvage"/>
    <property type="evidence" value="ECO:0007669"/>
    <property type="project" value="TreeGrafter"/>
</dbReference>
<evidence type="ECO:0000256" key="3">
    <source>
        <dbReference type="ARBA" id="ARBA00022801"/>
    </source>
</evidence>
<evidence type="ECO:0000256" key="2">
    <source>
        <dbReference type="ARBA" id="ARBA00022723"/>
    </source>
</evidence>
<dbReference type="EMBL" id="VIFY01000088">
    <property type="protein sequence ID" value="TQB71138.1"/>
    <property type="molecule type" value="Genomic_DNA"/>
</dbReference>
<dbReference type="InterPro" id="IPR006330">
    <property type="entry name" value="Ado/ade_deaminase"/>
</dbReference>
<evidence type="ECO:0000313" key="6">
    <source>
        <dbReference type="Proteomes" id="UP000319663"/>
    </source>
</evidence>
<dbReference type="InterPro" id="IPR001365">
    <property type="entry name" value="A_deaminase_dom"/>
</dbReference>
<protein>
    <recommendedName>
        <fullName evidence="4">Adenosine deaminase domain-containing protein</fullName>
    </recommendedName>
</protein>
<organism evidence="5 6">
    <name type="scientific">Monascus purpureus</name>
    <name type="common">Red mold</name>
    <name type="synonym">Monascus anka</name>
    <dbReference type="NCBI Taxonomy" id="5098"/>
    <lineage>
        <taxon>Eukaryota</taxon>
        <taxon>Fungi</taxon>
        <taxon>Dikarya</taxon>
        <taxon>Ascomycota</taxon>
        <taxon>Pezizomycotina</taxon>
        <taxon>Eurotiomycetes</taxon>
        <taxon>Eurotiomycetidae</taxon>
        <taxon>Eurotiales</taxon>
        <taxon>Aspergillaceae</taxon>
        <taxon>Monascus</taxon>
    </lineage>
</organism>
<dbReference type="PANTHER" id="PTHR43114">
    <property type="entry name" value="ADENINE DEAMINASE"/>
    <property type="match status" value="1"/>
</dbReference>
<dbReference type="InterPro" id="IPR032466">
    <property type="entry name" value="Metal_Hydrolase"/>
</dbReference>
<dbReference type="AlphaFoldDB" id="A0A507QV81"/>
<keyword evidence="3" id="KW-0378">Hydrolase</keyword>
<reference evidence="5 6" key="1">
    <citation type="submission" date="2019-06" db="EMBL/GenBank/DDBJ databases">
        <title>Wine fermentation using esterase from Monascus purpureus.</title>
        <authorList>
            <person name="Geng C."/>
            <person name="Zhang Y."/>
        </authorList>
    </citation>
    <scope>NUCLEOTIDE SEQUENCE [LARGE SCALE GENOMIC DNA]</scope>
    <source>
        <strain evidence="5">HQ1</strain>
    </source>
</reference>
<feature type="domain" description="Adenosine deaminase" evidence="4">
    <location>
        <begin position="33"/>
        <end position="378"/>
    </location>
</feature>
<name>A0A507QV81_MONPU</name>
<accession>A0A507QV81</accession>
<proteinExistence type="predicted"/>
<dbReference type="PANTHER" id="PTHR43114:SF7">
    <property type="entry name" value="ADENOSINE DEAMINASE DOMAIN-CONTAINING PROTEIN"/>
    <property type="match status" value="1"/>
</dbReference>
<dbReference type="Proteomes" id="UP000319663">
    <property type="component" value="Unassembled WGS sequence"/>
</dbReference>